<dbReference type="InterPro" id="IPR011990">
    <property type="entry name" value="TPR-like_helical_dom_sf"/>
</dbReference>
<dbReference type="PROSITE" id="PS50005">
    <property type="entry name" value="TPR"/>
    <property type="match status" value="5"/>
</dbReference>
<keyword evidence="1" id="KW-0677">Repeat</keyword>
<feature type="repeat" description="TPR" evidence="3">
    <location>
        <begin position="41"/>
        <end position="74"/>
    </location>
</feature>
<feature type="repeat" description="TPR" evidence="3">
    <location>
        <begin position="173"/>
        <end position="206"/>
    </location>
</feature>
<reference evidence="6" key="1">
    <citation type="submission" date="2016-11" db="EMBL/GenBank/DDBJ databases">
        <authorList>
            <person name="Varghese N."/>
            <person name="Submissions S."/>
        </authorList>
    </citation>
    <scope>NUCLEOTIDE SEQUENCE [LARGE SCALE GENOMIC DNA]</scope>
    <source>
        <strain evidence="6">DSM 9756</strain>
    </source>
</reference>
<organism evidence="5 6">
    <name type="scientific">Desulfacinum infernum DSM 9756</name>
    <dbReference type="NCBI Taxonomy" id="1121391"/>
    <lineage>
        <taxon>Bacteria</taxon>
        <taxon>Pseudomonadati</taxon>
        <taxon>Thermodesulfobacteriota</taxon>
        <taxon>Syntrophobacteria</taxon>
        <taxon>Syntrophobacterales</taxon>
        <taxon>Syntrophobacteraceae</taxon>
        <taxon>Desulfacinum</taxon>
    </lineage>
</organism>
<evidence type="ECO:0000313" key="5">
    <source>
        <dbReference type="EMBL" id="SHF57935.1"/>
    </source>
</evidence>
<dbReference type="PROSITE" id="PS50293">
    <property type="entry name" value="TPR_REGION"/>
    <property type="match status" value="1"/>
</dbReference>
<dbReference type="AlphaFoldDB" id="A0A1M5CT92"/>
<evidence type="ECO:0000313" key="6">
    <source>
        <dbReference type="Proteomes" id="UP000184076"/>
    </source>
</evidence>
<evidence type="ECO:0000256" key="1">
    <source>
        <dbReference type="ARBA" id="ARBA00022737"/>
    </source>
</evidence>
<dbReference type="EMBL" id="FQVB01000021">
    <property type="protein sequence ID" value="SHF57935.1"/>
    <property type="molecule type" value="Genomic_DNA"/>
</dbReference>
<sequence>MIEVGQMSADLGKVLHSMESGRWDEAISLLRPMVERRPFDTRAIGKLGYALWKSGERQEGAETLERALQLDPDDGEVIKDCVQVFWEAGRREDALQVLESYLQRNPWDGDVKEYMDRLQSAEIGEARPCQPNDSGASAAALLVGLGEEEFEKGNMERARTCFEMALEKDPGNAKAHNNLGVLAWQEGDLNAALACFDRALDLAPTDGEILCNAARALGAAGHCETASQLLEIYLSAHPDDTDVWGEYRELVRQGAQSWKPDHLDSGVAAVYVEMGRRLAEAGDLQGAAEALARAVRVDPENVEGYQQLALLHMGLNQMQDALALLEQAQALDEDNQEVAEALADVRQRLRETPEEDEEPCAVCSGGGLGG</sequence>
<proteinExistence type="predicted"/>
<dbReference type="PANTHER" id="PTHR45586">
    <property type="entry name" value="TPR REPEAT-CONTAINING PROTEIN PA4667"/>
    <property type="match status" value="1"/>
</dbReference>
<dbReference type="Pfam" id="PF13432">
    <property type="entry name" value="TPR_16"/>
    <property type="match status" value="1"/>
</dbReference>
<keyword evidence="2 3" id="KW-0802">TPR repeat</keyword>
<name>A0A1M5CT92_9BACT</name>
<keyword evidence="6" id="KW-1185">Reference proteome</keyword>
<protein>
    <submittedName>
        <fullName evidence="5">Tfp pilus assembly protein PilF</fullName>
    </submittedName>
</protein>
<feature type="repeat" description="TPR" evidence="3">
    <location>
        <begin position="302"/>
        <end position="335"/>
    </location>
</feature>
<gene>
    <name evidence="5" type="ORF">SAMN02745206_02272</name>
</gene>
<dbReference type="Gene3D" id="1.25.40.10">
    <property type="entry name" value="Tetratricopeptide repeat domain"/>
    <property type="match status" value="3"/>
</dbReference>
<evidence type="ECO:0000256" key="2">
    <source>
        <dbReference type="ARBA" id="ARBA00022803"/>
    </source>
</evidence>
<accession>A0A1M5CT92</accession>
<dbReference type="RefSeq" id="WP_073039542.1">
    <property type="nucleotide sequence ID" value="NZ_FQVB01000021.1"/>
</dbReference>
<dbReference type="InterPro" id="IPR051012">
    <property type="entry name" value="CellSynth/LPSAsmb/PSIAsmb"/>
</dbReference>
<dbReference type="InterPro" id="IPR019734">
    <property type="entry name" value="TPR_rpt"/>
</dbReference>
<dbReference type="SUPFAM" id="SSF48452">
    <property type="entry name" value="TPR-like"/>
    <property type="match status" value="1"/>
</dbReference>
<evidence type="ECO:0000256" key="3">
    <source>
        <dbReference type="PROSITE-ProRule" id="PRU00339"/>
    </source>
</evidence>
<feature type="repeat" description="TPR" evidence="3">
    <location>
        <begin position="139"/>
        <end position="172"/>
    </location>
</feature>
<dbReference type="Proteomes" id="UP000184076">
    <property type="component" value="Unassembled WGS sequence"/>
</dbReference>
<dbReference type="Pfam" id="PF14559">
    <property type="entry name" value="TPR_19"/>
    <property type="match status" value="2"/>
</dbReference>
<evidence type="ECO:0000256" key="4">
    <source>
        <dbReference type="SAM" id="MobiDB-lite"/>
    </source>
</evidence>
<dbReference type="PANTHER" id="PTHR45586:SF1">
    <property type="entry name" value="LIPOPOLYSACCHARIDE ASSEMBLY PROTEIN B"/>
    <property type="match status" value="1"/>
</dbReference>
<dbReference type="STRING" id="1121391.SAMN02745206_02272"/>
<feature type="region of interest" description="Disordered" evidence="4">
    <location>
        <begin position="350"/>
        <end position="370"/>
    </location>
</feature>
<feature type="repeat" description="TPR" evidence="3">
    <location>
        <begin position="268"/>
        <end position="301"/>
    </location>
</feature>
<dbReference type="SMART" id="SM00028">
    <property type="entry name" value="TPR"/>
    <property type="match status" value="6"/>
</dbReference>